<feature type="transmembrane region" description="Helical" evidence="1">
    <location>
        <begin position="61"/>
        <end position="89"/>
    </location>
</feature>
<reference evidence="3" key="2">
    <citation type="submission" date="2016-10" db="EMBL/GenBank/DDBJ databases">
        <authorList>
            <person name="de Groot N.N."/>
        </authorList>
    </citation>
    <scope>NUCLEOTIDE SEQUENCE [LARGE SCALE GENOMIC DNA]</scope>
    <source>
        <strain evidence="3">DSM 20639</strain>
    </source>
</reference>
<gene>
    <name evidence="2" type="ORF">R6G71_04435</name>
    <name evidence="3" type="ORF">SAMN05421878_1107</name>
</gene>
<proteinExistence type="predicted"/>
<dbReference type="RefSeq" id="WP_074662879.1">
    <property type="nucleotide sequence ID" value="NZ_FNAU01000010.1"/>
</dbReference>
<reference evidence="4" key="1">
    <citation type="submission" date="2016-10" db="EMBL/GenBank/DDBJ databases">
        <authorList>
            <person name="Varghese N."/>
        </authorList>
    </citation>
    <scope>NUCLEOTIDE SEQUENCE [LARGE SCALE GENOMIC DNA]</scope>
    <source>
        <strain evidence="4">DSM 20639</strain>
    </source>
</reference>
<dbReference type="EMBL" id="JAWNFU010000002">
    <property type="protein sequence ID" value="MDY5153299.1"/>
    <property type="molecule type" value="Genomic_DNA"/>
</dbReference>
<evidence type="ECO:0000313" key="3">
    <source>
        <dbReference type="EMBL" id="SDE47037.1"/>
    </source>
</evidence>
<organism evidence="3 4">
    <name type="scientific">Actinobaculum suis</name>
    <dbReference type="NCBI Taxonomy" id="1657"/>
    <lineage>
        <taxon>Bacteria</taxon>
        <taxon>Bacillati</taxon>
        <taxon>Actinomycetota</taxon>
        <taxon>Actinomycetes</taxon>
        <taxon>Actinomycetales</taxon>
        <taxon>Actinomycetaceae</taxon>
        <taxon>Actinobaculum</taxon>
    </lineage>
</organism>
<name>A0A1G7D6A1_9ACTO</name>
<keyword evidence="1" id="KW-0812">Transmembrane</keyword>
<evidence type="ECO:0000313" key="4">
    <source>
        <dbReference type="Proteomes" id="UP000182744"/>
    </source>
</evidence>
<protein>
    <submittedName>
        <fullName evidence="3">Uncharacterized protein</fullName>
    </submittedName>
</protein>
<evidence type="ECO:0000313" key="2">
    <source>
        <dbReference type="EMBL" id="MDY5153299.1"/>
    </source>
</evidence>
<dbReference type="AlphaFoldDB" id="A0A1G7D6A1"/>
<reference evidence="2" key="3">
    <citation type="submission" date="2023-10" db="EMBL/GenBank/DDBJ databases">
        <title>Whole Genome based description of the genera Actinobaculum and Actinotignum reveals a complex phylogenetic relationship within the species included in the genus Actinotignum.</title>
        <authorList>
            <person name="Jensen C.S."/>
            <person name="Dargis R."/>
            <person name="Kemp M."/>
            <person name="Christensen J.J."/>
        </authorList>
    </citation>
    <scope>NUCLEOTIDE SEQUENCE</scope>
    <source>
        <strain evidence="2">Actinobaculum_suis_CCUG19206T</strain>
    </source>
</reference>
<accession>A0A1G7D6A1</accession>
<feature type="transmembrane region" description="Helical" evidence="1">
    <location>
        <begin position="20"/>
        <end position="41"/>
    </location>
</feature>
<feature type="transmembrane region" description="Helical" evidence="1">
    <location>
        <begin position="96"/>
        <end position="115"/>
    </location>
</feature>
<dbReference type="Proteomes" id="UP001273799">
    <property type="component" value="Unassembled WGS sequence"/>
</dbReference>
<sequence>MNERDLIHRDIPSLTAATFLKYFVLIGSSQLMAVILFYFVTRVSEGGELLTALLKKSSFTILVGLSLKSGVVTASIIAFILLALLFFAFLGLFIKIYDLSIFSAFSSASLGVMLYSPTVSKFILPDNYQMPPVPLAVSILFAVPLAALVLETLICKR</sequence>
<keyword evidence="1" id="KW-1133">Transmembrane helix</keyword>
<dbReference type="Proteomes" id="UP000182744">
    <property type="component" value="Unassembled WGS sequence"/>
</dbReference>
<dbReference type="EMBL" id="FNAU01000010">
    <property type="protein sequence ID" value="SDE47037.1"/>
    <property type="molecule type" value="Genomic_DNA"/>
</dbReference>
<keyword evidence="1" id="KW-0472">Membrane</keyword>
<evidence type="ECO:0000256" key="1">
    <source>
        <dbReference type="SAM" id="Phobius"/>
    </source>
</evidence>
<feature type="transmembrane region" description="Helical" evidence="1">
    <location>
        <begin position="135"/>
        <end position="154"/>
    </location>
</feature>
<keyword evidence="4" id="KW-1185">Reference proteome</keyword>